<keyword evidence="3" id="KW-0346">Stress response</keyword>
<keyword evidence="6" id="KW-0804">Transcription</keyword>
<evidence type="ECO:0000259" key="10">
    <source>
        <dbReference type="PROSITE" id="PS51032"/>
    </source>
</evidence>
<keyword evidence="4" id="KW-0238">DNA-binding</keyword>
<keyword evidence="2" id="KW-0805">Transcription regulation</keyword>
<keyword evidence="12" id="KW-1185">Reference proteome</keyword>
<reference evidence="11" key="1">
    <citation type="journal article" date="2023" name="Nat. Commun.">
        <title>Diploid and tetraploid genomes of Acorus and the evolution of monocots.</title>
        <authorList>
            <person name="Ma L."/>
            <person name="Liu K.W."/>
            <person name="Li Z."/>
            <person name="Hsiao Y.Y."/>
            <person name="Qi Y."/>
            <person name="Fu T."/>
            <person name="Tang G.D."/>
            <person name="Zhang D."/>
            <person name="Sun W.H."/>
            <person name="Liu D.K."/>
            <person name="Li Y."/>
            <person name="Chen G.Z."/>
            <person name="Liu X.D."/>
            <person name="Liao X.Y."/>
            <person name="Jiang Y.T."/>
            <person name="Yu X."/>
            <person name="Hao Y."/>
            <person name="Huang J."/>
            <person name="Zhao X.W."/>
            <person name="Ke S."/>
            <person name="Chen Y.Y."/>
            <person name="Wu W.L."/>
            <person name="Hsu J.L."/>
            <person name="Lin Y.F."/>
            <person name="Huang M.D."/>
            <person name="Li C.Y."/>
            <person name="Huang L."/>
            <person name="Wang Z.W."/>
            <person name="Zhao X."/>
            <person name="Zhong W.Y."/>
            <person name="Peng D.H."/>
            <person name="Ahmad S."/>
            <person name="Lan S."/>
            <person name="Zhang J.S."/>
            <person name="Tsai W.C."/>
            <person name="Van de Peer Y."/>
            <person name="Liu Z.J."/>
        </authorList>
    </citation>
    <scope>NUCLEOTIDE SEQUENCE</scope>
    <source>
        <strain evidence="11">CP</strain>
    </source>
</reference>
<keyword evidence="5" id="KW-0010">Activator</keyword>
<dbReference type="Pfam" id="PF00847">
    <property type="entry name" value="AP2"/>
    <property type="match status" value="2"/>
</dbReference>
<evidence type="ECO:0000256" key="6">
    <source>
        <dbReference type="ARBA" id="ARBA00023163"/>
    </source>
</evidence>
<dbReference type="Gene3D" id="3.30.730.10">
    <property type="entry name" value="AP2/ERF domain"/>
    <property type="match status" value="2"/>
</dbReference>
<feature type="compositionally biased region" description="Basic residues" evidence="9">
    <location>
        <begin position="40"/>
        <end position="50"/>
    </location>
</feature>
<accession>A0AAV9C5U1</accession>
<dbReference type="GO" id="GO:0000976">
    <property type="term" value="F:transcription cis-regulatory region binding"/>
    <property type="evidence" value="ECO:0007669"/>
    <property type="project" value="TreeGrafter"/>
</dbReference>
<feature type="compositionally biased region" description="Basic residues" evidence="9">
    <location>
        <begin position="328"/>
        <end position="338"/>
    </location>
</feature>
<feature type="region of interest" description="Disordered" evidence="9">
    <location>
        <begin position="123"/>
        <end position="149"/>
    </location>
</feature>
<evidence type="ECO:0000256" key="3">
    <source>
        <dbReference type="ARBA" id="ARBA00023016"/>
    </source>
</evidence>
<dbReference type="SMART" id="SM00380">
    <property type="entry name" value="AP2"/>
    <property type="match status" value="2"/>
</dbReference>
<evidence type="ECO:0000256" key="4">
    <source>
        <dbReference type="ARBA" id="ARBA00023125"/>
    </source>
</evidence>
<dbReference type="InterPro" id="IPR001471">
    <property type="entry name" value="AP2/ERF_dom"/>
</dbReference>
<dbReference type="PRINTS" id="PR00367">
    <property type="entry name" value="ETHRSPELEMNT"/>
</dbReference>
<evidence type="ECO:0000256" key="7">
    <source>
        <dbReference type="ARBA" id="ARBA00023242"/>
    </source>
</evidence>
<feature type="domain" description="AP2/ERF" evidence="10">
    <location>
        <begin position="62"/>
        <end position="119"/>
    </location>
</feature>
<comment type="caution">
    <text evidence="11">The sequence shown here is derived from an EMBL/GenBank/DDBJ whole genome shotgun (WGS) entry which is preliminary data.</text>
</comment>
<feature type="compositionally biased region" description="Low complexity" evidence="9">
    <location>
        <begin position="250"/>
        <end position="260"/>
    </location>
</feature>
<protein>
    <submittedName>
        <fullName evidence="11">Dehydration-responsive element-binding protein 2A</fullName>
    </submittedName>
</protein>
<feature type="compositionally biased region" description="Low complexity" evidence="9">
    <location>
        <begin position="123"/>
        <end position="134"/>
    </location>
</feature>
<organism evidence="11 12">
    <name type="scientific">Acorus calamus</name>
    <name type="common">Sweet flag</name>
    <dbReference type="NCBI Taxonomy" id="4465"/>
    <lineage>
        <taxon>Eukaryota</taxon>
        <taxon>Viridiplantae</taxon>
        <taxon>Streptophyta</taxon>
        <taxon>Embryophyta</taxon>
        <taxon>Tracheophyta</taxon>
        <taxon>Spermatophyta</taxon>
        <taxon>Magnoliopsida</taxon>
        <taxon>Liliopsida</taxon>
        <taxon>Acoraceae</taxon>
        <taxon>Acorus</taxon>
    </lineage>
</organism>
<dbReference type="EMBL" id="JAUJYO010000021">
    <property type="protein sequence ID" value="KAK1283658.1"/>
    <property type="molecule type" value="Genomic_DNA"/>
</dbReference>
<reference evidence="11" key="2">
    <citation type="submission" date="2023-06" db="EMBL/GenBank/DDBJ databases">
        <authorList>
            <person name="Ma L."/>
            <person name="Liu K.-W."/>
            <person name="Li Z."/>
            <person name="Hsiao Y.-Y."/>
            <person name="Qi Y."/>
            <person name="Fu T."/>
            <person name="Tang G."/>
            <person name="Zhang D."/>
            <person name="Sun W.-H."/>
            <person name="Liu D.-K."/>
            <person name="Li Y."/>
            <person name="Chen G.-Z."/>
            <person name="Liu X.-D."/>
            <person name="Liao X.-Y."/>
            <person name="Jiang Y.-T."/>
            <person name="Yu X."/>
            <person name="Hao Y."/>
            <person name="Huang J."/>
            <person name="Zhao X.-W."/>
            <person name="Ke S."/>
            <person name="Chen Y.-Y."/>
            <person name="Wu W.-L."/>
            <person name="Hsu J.-L."/>
            <person name="Lin Y.-F."/>
            <person name="Huang M.-D."/>
            <person name="Li C.-Y."/>
            <person name="Huang L."/>
            <person name="Wang Z.-W."/>
            <person name="Zhao X."/>
            <person name="Zhong W.-Y."/>
            <person name="Peng D.-H."/>
            <person name="Ahmad S."/>
            <person name="Lan S."/>
            <person name="Zhang J.-S."/>
            <person name="Tsai W.-C."/>
            <person name="Van De Peer Y."/>
            <person name="Liu Z.-J."/>
        </authorList>
    </citation>
    <scope>NUCLEOTIDE SEQUENCE</scope>
    <source>
        <strain evidence="11">CP</strain>
        <tissue evidence="11">Leaves</tissue>
    </source>
</reference>
<name>A0AAV9C5U1_ACOCL</name>
<dbReference type="PROSITE" id="PS51032">
    <property type="entry name" value="AP2_ERF"/>
    <property type="match status" value="2"/>
</dbReference>
<dbReference type="GO" id="GO:0005634">
    <property type="term" value="C:nucleus"/>
    <property type="evidence" value="ECO:0007669"/>
    <property type="project" value="UniProtKB-SubCell"/>
</dbReference>
<dbReference type="GO" id="GO:0003700">
    <property type="term" value="F:DNA-binding transcription factor activity"/>
    <property type="evidence" value="ECO:0007669"/>
    <property type="project" value="InterPro"/>
</dbReference>
<gene>
    <name evidence="11" type="primary">DREB2A</name>
    <name evidence="11" type="ORF">QJS10_CPB21g01429</name>
</gene>
<evidence type="ECO:0000256" key="2">
    <source>
        <dbReference type="ARBA" id="ARBA00023015"/>
    </source>
</evidence>
<evidence type="ECO:0000256" key="5">
    <source>
        <dbReference type="ARBA" id="ARBA00023159"/>
    </source>
</evidence>
<feature type="region of interest" description="Disordered" evidence="9">
    <location>
        <begin position="314"/>
        <end position="348"/>
    </location>
</feature>
<evidence type="ECO:0000313" key="12">
    <source>
        <dbReference type="Proteomes" id="UP001180020"/>
    </source>
</evidence>
<comment type="similarity">
    <text evidence="8">Belongs to the AP2/ERF transcription factor family. ERF subfamily.</text>
</comment>
<evidence type="ECO:0000256" key="8">
    <source>
        <dbReference type="ARBA" id="ARBA00024343"/>
    </source>
</evidence>
<dbReference type="InterPro" id="IPR016177">
    <property type="entry name" value="DNA-bd_dom_sf"/>
</dbReference>
<evidence type="ECO:0000256" key="1">
    <source>
        <dbReference type="ARBA" id="ARBA00004123"/>
    </source>
</evidence>
<dbReference type="SUPFAM" id="SSF54171">
    <property type="entry name" value="DNA-binding domain"/>
    <property type="match status" value="2"/>
</dbReference>
<dbReference type="GO" id="GO:0006950">
    <property type="term" value="P:response to stress"/>
    <property type="evidence" value="ECO:0007669"/>
    <property type="project" value="TreeGrafter"/>
</dbReference>
<evidence type="ECO:0000313" key="11">
    <source>
        <dbReference type="EMBL" id="KAK1283658.1"/>
    </source>
</evidence>
<dbReference type="InterPro" id="IPR036955">
    <property type="entry name" value="AP2/ERF_dom_sf"/>
</dbReference>
<dbReference type="AlphaFoldDB" id="A0AAV9C5U1"/>
<dbReference type="PANTHER" id="PTHR31241">
    <property type="entry name" value="DEHYDRATION-RESPONSIVE ELEMENT-BINDING PROTEIN 2C"/>
    <property type="match status" value="1"/>
</dbReference>
<dbReference type="PANTHER" id="PTHR31241:SF62">
    <property type="entry name" value="DEHYDRATION-RESPONSIVE ELEMENT-BINDING PROTEIN 2D"/>
    <property type="match status" value="1"/>
</dbReference>
<proteinExistence type="inferred from homology"/>
<dbReference type="Proteomes" id="UP001180020">
    <property type="component" value="Unassembled WGS sequence"/>
</dbReference>
<sequence>MRKRSRRNNSLEDVLAEWEQQHHNHLHISNNNGGNPIQKKQAKGSKRGCMKGKGGPENSSCTYRGVRQRASGKWVVEIREPNGGKRRWLGTYDTSLEAAQAYDKAAKEMYGTCARLNIPLDSTSSVSETTTSASHRSDGSSYGSAVSDNVDDELFDEELERALLMEIGDDEAGCGEQKRARLNLPLGLTSVSEISTSASHHSDGSAGSDDVDDGLFDEELERALLTESDDDEAGCGEQKHAHLNLLPLDSTSVSETTTTSDQHSDGSAGSGVSEQTMQMYEALDDDRKMRKRSRRNNSLEDVLAEWEQQHRNHLHISNNNGGNPIQKKQAKGSKRGCMKGKGGPENSSCTYRGVRQRASGKWVVEIREPNGGKRRWLGTYDTSLEAAQAYDKAAKEIDQCFSPL</sequence>
<feature type="domain" description="AP2/ERF" evidence="10">
    <location>
        <begin position="350"/>
        <end position="404"/>
    </location>
</feature>
<evidence type="ECO:0000256" key="9">
    <source>
        <dbReference type="SAM" id="MobiDB-lite"/>
    </source>
</evidence>
<dbReference type="FunFam" id="3.30.730.10:FF:000001">
    <property type="entry name" value="Ethylene-responsive transcription factor 2"/>
    <property type="match status" value="1"/>
</dbReference>
<feature type="region of interest" description="Disordered" evidence="9">
    <location>
        <begin position="26"/>
        <end position="61"/>
    </location>
</feature>
<dbReference type="GO" id="GO:0045893">
    <property type="term" value="P:positive regulation of DNA-templated transcription"/>
    <property type="evidence" value="ECO:0007669"/>
    <property type="project" value="TreeGrafter"/>
</dbReference>
<feature type="region of interest" description="Disordered" evidence="9">
    <location>
        <begin position="243"/>
        <end position="275"/>
    </location>
</feature>
<feature type="compositionally biased region" description="Polar residues" evidence="9">
    <location>
        <begin position="265"/>
        <end position="275"/>
    </location>
</feature>
<keyword evidence="7" id="KW-0539">Nucleus</keyword>
<dbReference type="CDD" id="cd00018">
    <property type="entry name" value="AP2"/>
    <property type="match status" value="2"/>
</dbReference>
<comment type="subcellular location">
    <subcellularLocation>
        <location evidence="1">Nucleus</location>
    </subcellularLocation>
</comment>